<gene>
    <name evidence="9" type="ORF">SK803_12685</name>
</gene>
<evidence type="ECO:0000313" key="10">
    <source>
        <dbReference type="Proteomes" id="UP001285521"/>
    </source>
</evidence>
<evidence type="ECO:0000256" key="5">
    <source>
        <dbReference type="SAM" id="MobiDB-lite"/>
    </source>
</evidence>
<evidence type="ECO:0000256" key="2">
    <source>
        <dbReference type="ARBA" id="ARBA00007257"/>
    </source>
</evidence>
<feature type="chain" id="PRO_5047180228" evidence="7">
    <location>
        <begin position="34"/>
        <end position="922"/>
    </location>
</feature>
<dbReference type="InterPro" id="IPR033764">
    <property type="entry name" value="Sdr_B"/>
</dbReference>
<feature type="domain" description="SD-repeat containing protein B" evidence="8">
    <location>
        <begin position="543"/>
        <end position="600"/>
    </location>
</feature>
<dbReference type="SUPFAM" id="SSF141072">
    <property type="entry name" value="CalX-like"/>
    <property type="match status" value="1"/>
</dbReference>
<dbReference type="InterPro" id="IPR038081">
    <property type="entry name" value="CalX-like_sf"/>
</dbReference>
<evidence type="ECO:0000256" key="4">
    <source>
        <dbReference type="ARBA" id="ARBA00022729"/>
    </source>
</evidence>
<name>A0ABU4SYU4_9PSEU</name>
<feature type="region of interest" description="Disordered" evidence="5">
    <location>
        <begin position="847"/>
        <end position="875"/>
    </location>
</feature>
<sequence>MSSRPVGRALLRFGALTTAAVLAFGGIAATALAQEADPSAPVSTTATPPAETTTPPPASETPPPVTTEPPTTELPKTAEPPRTTEPAKPAEPPKTAEQPAKVEKVAETGGVNALVYVDADHDGAFDEGEAMKDVMVSITAKDDPARHYSKFTDTSGRVQFTDLPTGGYGLYYQPPTGWTVLFPPGGRQVAVEANKTAQLTAVAERLLMNRLTATLTLDQKTYAYPATARITVTLTNTGDYPITDLEGVCDRTPKPGSLGTGQGWDVLRGAGVTLAAGEQRVIVIDEAVPEGARDVGEAELSCVFGQNVADNYGVWVLERVQVTGGKGTKTMYLVDGQGRAIGGTKITLLDKETGAEVASAESGLDGKVVFSDVTVGRYNAVSAPPWAFSKYGEPLDVHVYKPGSTTTHTMVPAPTSKASLRTTLEFDKPNYLSYETMRLKFTITNVGAETAQKVRLPWKLIGNPIWDPTDYGPIDPSASGLTIAPGETKTVVAVSPISDWQREPYELKLSYYLDYTGRVDTKDDWFSGSTVITFVDGDVQGVLYGDANHNGVQDPGEALAGAEVRISRSLPRLWATRTTDAEGRFRFEDAPAGRWYLRYTINGWTVPDDPAVNTVLVTPEGVDLTVRAERSISAVLQPRMTFDKSSYQPGESARITVALTNTGDRPVSGVTAACIGYDESYLDVGPEWGDLATGGATVGAGETRTFTVVEQVPEGARQFGEVQARCRFGPDAARRSDLPETTAWASVPGAFGSVNVRLFHDKNNNVKADDGEGVRSARFVLRAWFSNEVVTEAVPDENGVVRMPRVPAGPYKASIEGRWKYVYETQGDIKVVGDRVISRDILLVPDETKDPWPPTPAAPDKPAGPGAAAPRPSAPPLSAEVVLAKTGVSVLGIGLVGALLVAFGIGARTASRNREAQARGRA</sequence>
<keyword evidence="10" id="KW-1185">Reference proteome</keyword>
<reference evidence="9 10" key="2">
    <citation type="submission" date="2023-11" db="EMBL/GenBank/DDBJ databases">
        <authorList>
            <person name="Lara A.C."/>
            <person name="Chronakova A."/>
        </authorList>
    </citation>
    <scope>NUCLEOTIDE SEQUENCE [LARGE SCALE GENOMIC DNA]</scope>
    <source>
        <strain evidence="9 10">BCCO 10_0856</strain>
    </source>
</reference>
<keyword evidence="3" id="KW-0964">Secreted</keyword>
<feature type="transmembrane region" description="Helical" evidence="6">
    <location>
        <begin position="882"/>
        <end position="905"/>
    </location>
</feature>
<feature type="signal peptide" evidence="7">
    <location>
        <begin position="1"/>
        <end position="33"/>
    </location>
</feature>
<comment type="subcellular location">
    <subcellularLocation>
        <location evidence="1">Secreted</location>
    </subcellularLocation>
</comment>
<keyword evidence="6" id="KW-1133">Transmembrane helix</keyword>
<feature type="compositionally biased region" description="Low complexity" evidence="5">
    <location>
        <begin position="860"/>
        <end position="875"/>
    </location>
</feature>
<dbReference type="SUPFAM" id="SSF117074">
    <property type="entry name" value="Hypothetical protein PA1324"/>
    <property type="match status" value="3"/>
</dbReference>
<evidence type="ECO:0000256" key="3">
    <source>
        <dbReference type="ARBA" id="ARBA00022525"/>
    </source>
</evidence>
<dbReference type="EMBL" id="JAXAVW010000009">
    <property type="protein sequence ID" value="MDX8031076.1"/>
    <property type="molecule type" value="Genomic_DNA"/>
</dbReference>
<protein>
    <submittedName>
        <fullName evidence="9">SdrD B-like domain-containing protein</fullName>
    </submittedName>
</protein>
<dbReference type="Pfam" id="PF17210">
    <property type="entry name" value="SdrD_B"/>
    <property type="match status" value="1"/>
</dbReference>
<feature type="compositionally biased region" description="Low complexity" evidence="5">
    <location>
        <begin position="68"/>
        <end position="99"/>
    </location>
</feature>
<feature type="compositionally biased region" description="Low complexity" evidence="5">
    <location>
        <begin position="38"/>
        <end position="53"/>
    </location>
</feature>
<dbReference type="InterPro" id="IPR013783">
    <property type="entry name" value="Ig-like_fold"/>
</dbReference>
<evidence type="ECO:0000256" key="6">
    <source>
        <dbReference type="SAM" id="Phobius"/>
    </source>
</evidence>
<evidence type="ECO:0000256" key="1">
    <source>
        <dbReference type="ARBA" id="ARBA00004613"/>
    </source>
</evidence>
<keyword evidence="6" id="KW-0472">Membrane</keyword>
<feature type="compositionally biased region" description="Pro residues" evidence="5">
    <location>
        <begin position="54"/>
        <end position="67"/>
    </location>
</feature>
<dbReference type="Proteomes" id="UP001285521">
    <property type="component" value="Unassembled WGS sequence"/>
</dbReference>
<proteinExistence type="inferred from homology"/>
<evidence type="ECO:0000259" key="8">
    <source>
        <dbReference type="Pfam" id="PF17210"/>
    </source>
</evidence>
<comment type="similarity">
    <text evidence="2">Belongs to the serine-aspartate repeat-containing protein (SDr) family.</text>
</comment>
<keyword evidence="6" id="KW-0812">Transmembrane</keyword>
<feature type="region of interest" description="Disordered" evidence="5">
    <location>
        <begin position="35"/>
        <end position="103"/>
    </location>
</feature>
<keyword evidence="4 7" id="KW-0732">Signal</keyword>
<reference evidence="9 10" key="1">
    <citation type="submission" date="2023-11" db="EMBL/GenBank/DDBJ databases">
        <title>Lentzea sokolovensis, sp. nov., Lentzea kristufkii, sp. nov., and Lentzea miocenensis, sp. nov., rare actinobacteria from Sokolov Coal Basin, Miocene lacustrine sediment, Czech Republic.</title>
        <authorList>
            <person name="Lara A."/>
            <person name="Kotroba L."/>
            <person name="Nouioui I."/>
            <person name="Neumann-Schaal M."/>
            <person name="Mast Y."/>
            <person name="Chronakova A."/>
        </authorList>
    </citation>
    <scope>NUCLEOTIDE SEQUENCE [LARGE SCALE GENOMIC DNA]</scope>
    <source>
        <strain evidence="9 10">BCCO 10_0856</strain>
    </source>
</reference>
<dbReference type="PANTHER" id="PTHR36108">
    <property type="entry name" value="COLOSSIN-B-RELATED"/>
    <property type="match status" value="1"/>
</dbReference>
<comment type="caution">
    <text evidence="9">The sequence shown here is derived from an EMBL/GenBank/DDBJ whole genome shotgun (WGS) entry which is preliminary data.</text>
</comment>
<dbReference type="RefSeq" id="WP_319966142.1">
    <property type="nucleotide sequence ID" value="NZ_JAXAVW010000009.1"/>
</dbReference>
<organism evidence="9 10">
    <name type="scientific">Lentzea miocenica</name>
    <dbReference type="NCBI Taxonomy" id="3095431"/>
    <lineage>
        <taxon>Bacteria</taxon>
        <taxon>Bacillati</taxon>
        <taxon>Actinomycetota</taxon>
        <taxon>Actinomycetes</taxon>
        <taxon>Pseudonocardiales</taxon>
        <taxon>Pseudonocardiaceae</taxon>
        <taxon>Lentzea</taxon>
    </lineage>
</organism>
<dbReference type="Gene3D" id="2.60.40.10">
    <property type="entry name" value="Immunoglobulins"/>
    <property type="match status" value="2"/>
</dbReference>
<accession>A0ABU4SYU4</accession>
<evidence type="ECO:0000313" key="9">
    <source>
        <dbReference type="EMBL" id="MDX8031076.1"/>
    </source>
</evidence>
<evidence type="ECO:0000256" key="7">
    <source>
        <dbReference type="SAM" id="SignalP"/>
    </source>
</evidence>
<dbReference type="PANTHER" id="PTHR36108:SF13">
    <property type="entry name" value="COLOSSIN-B-RELATED"/>
    <property type="match status" value="1"/>
</dbReference>